<dbReference type="RefSeq" id="WP_167962071.1">
    <property type="nucleotide sequence ID" value="NZ_JAATJJ010000001.1"/>
</dbReference>
<name>A0A846QRZ7_9FLAO</name>
<comment type="caution">
    <text evidence="5">The sequence shown here is derived from an EMBL/GenBank/DDBJ whole genome shotgun (WGS) entry which is preliminary data.</text>
</comment>
<keyword evidence="1" id="KW-0805">Transcription regulation</keyword>
<evidence type="ECO:0000256" key="1">
    <source>
        <dbReference type="ARBA" id="ARBA00023015"/>
    </source>
</evidence>
<dbReference type="Gene3D" id="1.10.10.10">
    <property type="entry name" value="Winged helix-like DNA-binding domain superfamily/Winged helix DNA-binding domain"/>
    <property type="match status" value="1"/>
</dbReference>
<dbReference type="InterPro" id="IPR000835">
    <property type="entry name" value="HTH_MarR-typ"/>
</dbReference>
<protein>
    <submittedName>
        <fullName evidence="5">DNA-binding MarR family transcriptional regulator</fullName>
    </submittedName>
</protein>
<keyword evidence="3" id="KW-0804">Transcription</keyword>
<dbReference type="Pfam" id="PF13601">
    <property type="entry name" value="HTH_34"/>
    <property type="match status" value="1"/>
</dbReference>
<dbReference type="EMBL" id="JAATJJ010000001">
    <property type="protein sequence ID" value="NJB70848.1"/>
    <property type="molecule type" value="Genomic_DNA"/>
</dbReference>
<keyword evidence="6" id="KW-1185">Reference proteome</keyword>
<evidence type="ECO:0000259" key="4">
    <source>
        <dbReference type="PROSITE" id="PS50995"/>
    </source>
</evidence>
<dbReference type="InterPro" id="IPR036388">
    <property type="entry name" value="WH-like_DNA-bd_sf"/>
</dbReference>
<evidence type="ECO:0000313" key="6">
    <source>
        <dbReference type="Proteomes" id="UP000590442"/>
    </source>
</evidence>
<dbReference type="SMART" id="SM00347">
    <property type="entry name" value="HTH_MARR"/>
    <property type="match status" value="1"/>
</dbReference>
<evidence type="ECO:0000313" key="5">
    <source>
        <dbReference type="EMBL" id="NJB70848.1"/>
    </source>
</evidence>
<feature type="domain" description="HTH marR-type" evidence="4">
    <location>
        <begin position="10"/>
        <end position="147"/>
    </location>
</feature>
<dbReference type="PROSITE" id="PS50995">
    <property type="entry name" value="HTH_MARR_2"/>
    <property type="match status" value="1"/>
</dbReference>
<dbReference type="GO" id="GO:0003677">
    <property type="term" value="F:DNA binding"/>
    <property type="evidence" value="ECO:0007669"/>
    <property type="project" value="UniProtKB-KW"/>
</dbReference>
<dbReference type="GO" id="GO:0003700">
    <property type="term" value="F:DNA-binding transcription factor activity"/>
    <property type="evidence" value="ECO:0007669"/>
    <property type="project" value="InterPro"/>
</dbReference>
<dbReference type="Proteomes" id="UP000590442">
    <property type="component" value="Unassembled WGS sequence"/>
</dbReference>
<reference evidence="5 6" key="1">
    <citation type="submission" date="2020-03" db="EMBL/GenBank/DDBJ databases">
        <title>Genomic Encyclopedia of Type Strains, Phase IV (KMG-IV): sequencing the most valuable type-strain genomes for metagenomic binning, comparative biology and taxonomic classification.</title>
        <authorList>
            <person name="Goeker M."/>
        </authorList>
    </citation>
    <scope>NUCLEOTIDE SEQUENCE [LARGE SCALE GENOMIC DNA]</scope>
    <source>
        <strain evidence="5 6">DSM 29762</strain>
    </source>
</reference>
<gene>
    <name evidence="5" type="ORF">GGR42_001310</name>
</gene>
<dbReference type="PANTHER" id="PTHR42756">
    <property type="entry name" value="TRANSCRIPTIONAL REGULATOR, MARR"/>
    <property type="match status" value="1"/>
</dbReference>
<evidence type="ECO:0000256" key="3">
    <source>
        <dbReference type="ARBA" id="ARBA00023163"/>
    </source>
</evidence>
<dbReference type="PANTHER" id="PTHR42756:SF1">
    <property type="entry name" value="TRANSCRIPTIONAL REPRESSOR OF EMRAB OPERON"/>
    <property type="match status" value="1"/>
</dbReference>
<sequence length="161" mass="18620">MEDKFLHFLELGIGSRLKRLSGYIARETQIVYDEMKVDFDPYLFPIFKTIIDNQETTTSYIQEALRYTQPAITQAIGKLSKLGYVSSKIDQNDGRKKLLYITKKGEEVNMLLKPIWKVINEEAKTLTQVSANSLVDMLYEIELKLEAKSLSKRILSKLKNH</sequence>
<evidence type="ECO:0000256" key="2">
    <source>
        <dbReference type="ARBA" id="ARBA00023125"/>
    </source>
</evidence>
<keyword evidence="2 5" id="KW-0238">DNA-binding</keyword>
<dbReference type="InterPro" id="IPR036390">
    <property type="entry name" value="WH_DNA-bd_sf"/>
</dbReference>
<dbReference type="SUPFAM" id="SSF46785">
    <property type="entry name" value="Winged helix' DNA-binding domain"/>
    <property type="match status" value="1"/>
</dbReference>
<dbReference type="InterPro" id="IPR027395">
    <property type="entry name" value="WH_DNA-bd_dom"/>
</dbReference>
<organism evidence="5 6">
    <name type="scientific">Saonia flava</name>
    <dbReference type="NCBI Taxonomy" id="523696"/>
    <lineage>
        <taxon>Bacteria</taxon>
        <taxon>Pseudomonadati</taxon>
        <taxon>Bacteroidota</taxon>
        <taxon>Flavobacteriia</taxon>
        <taxon>Flavobacteriales</taxon>
        <taxon>Flavobacteriaceae</taxon>
        <taxon>Saonia</taxon>
    </lineage>
</organism>
<accession>A0A846QRZ7</accession>
<proteinExistence type="predicted"/>
<dbReference type="AlphaFoldDB" id="A0A846QRZ7"/>